<dbReference type="Pfam" id="PF00013">
    <property type="entry name" value="KH_1"/>
    <property type="match status" value="4"/>
</dbReference>
<dbReference type="PROSITE" id="PS50084">
    <property type="entry name" value="KH_TYPE_1"/>
    <property type="match status" value="4"/>
</dbReference>
<dbReference type="InterPro" id="IPR004087">
    <property type="entry name" value="KH_dom"/>
</dbReference>
<accession>A0A6A4WR08</accession>
<comment type="caution">
    <text evidence="5">The sequence shown here is derived from an EMBL/GenBank/DDBJ whole genome shotgun (WGS) entry which is preliminary data.</text>
</comment>
<dbReference type="PANTHER" id="PTHR10288">
    <property type="entry name" value="KH DOMAIN CONTAINING RNA BINDING PROTEIN"/>
    <property type="match status" value="1"/>
</dbReference>
<sequence>MNETPAEYDDCELPRPRYNGRSGTGNYIGRHGTEGLPGHPQNYSELPLRILVSSEMVGAIIGRQGNTIRQITQNTRARVDVHRKDNNGATEKAITIYGNPDNCDNACREILDVMTQEAANTNRGEVPLKILAHNNLIGRIIGKGGNVIKSIMEETDTRITVSRATDVNSFNLDRTITIRGTAEGIAEAERLVMTRLRQSYEHDLQTAAPQMGMYPDMGARMMPGYGRGEAGLYGAGPAGYGGLLAAAPGMHGMHGQPESVFVYVPAASVGAIIGRKGSHIRSMIRFSGATVKIGQQEEAPLSGGRQSAAPPAGEAAAAQGGDGDGASPPEDAAEQAQTTETGESEEQQAEPPAAAEADEPVRQEGDGQAAEGATSDELLELKQKVEGLQLRASAAQMDRPPERKVAIYGTPEAQWKAQYMIFDKLREEGYGTGLDDVRLSVEISVPSSQVGRIIGKKGQNVRELQRTTGTVIKLPQPAEHGEPNAETAVHIMGPFISVQSAQRRIRALVAQGAPVPRLQPVSQPPPPAAVSDETPLV</sequence>
<evidence type="ECO:0000259" key="4">
    <source>
        <dbReference type="SMART" id="SM00322"/>
    </source>
</evidence>
<feature type="domain" description="K Homology" evidence="4">
    <location>
        <begin position="437"/>
        <end position="510"/>
    </location>
</feature>
<organism evidence="5 6">
    <name type="scientific">Amphibalanus amphitrite</name>
    <name type="common">Striped barnacle</name>
    <name type="synonym">Balanus amphitrite</name>
    <dbReference type="NCBI Taxonomy" id="1232801"/>
    <lineage>
        <taxon>Eukaryota</taxon>
        <taxon>Metazoa</taxon>
        <taxon>Ecdysozoa</taxon>
        <taxon>Arthropoda</taxon>
        <taxon>Crustacea</taxon>
        <taxon>Multicrustacea</taxon>
        <taxon>Cirripedia</taxon>
        <taxon>Thoracica</taxon>
        <taxon>Thoracicalcarea</taxon>
        <taxon>Balanomorpha</taxon>
        <taxon>Balanoidea</taxon>
        <taxon>Balanidae</taxon>
        <taxon>Amphibalaninae</taxon>
        <taxon>Amphibalanus</taxon>
    </lineage>
</organism>
<dbReference type="SMART" id="SM00322">
    <property type="entry name" value="KH"/>
    <property type="match status" value="4"/>
</dbReference>
<dbReference type="Gene3D" id="3.30.310.210">
    <property type="match status" value="2"/>
</dbReference>
<dbReference type="CDD" id="cd22400">
    <property type="entry name" value="KH-I_IGF2BP_rpt1"/>
    <property type="match status" value="1"/>
</dbReference>
<evidence type="ECO:0000256" key="1">
    <source>
        <dbReference type="ARBA" id="ARBA00022737"/>
    </source>
</evidence>
<feature type="region of interest" description="Disordered" evidence="3">
    <location>
        <begin position="296"/>
        <end position="374"/>
    </location>
</feature>
<feature type="domain" description="K Homology" evidence="4">
    <location>
        <begin position="256"/>
        <end position="426"/>
    </location>
</feature>
<keyword evidence="2" id="KW-0694">RNA-binding</keyword>
<dbReference type="CDD" id="cd22403">
    <property type="entry name" value="KH-I_IGF2BP_rpt4"/>
    <property type="match status" value="1"/>
</dbReference>
<dbReference type="Proteomes" id="UP000440578">
    <property type="component" value="Unassembled WGS sequence"/>
</dbReference>
<dbReference type="EMBL" id="VIIS01000836">
    <property type="protein sequence ID" value="KAF0304521.1"/>
    <property type="molecule type" value="Genomic_DNA"/>
</dbReference>
<keyword evidence="1" id="KW-0677">Repeat</keyword>
<proteinExistence type="predicted"/>
<name>A0A6A4WR08_AMPAM</name>
<feature type="region of interest" description="Disordered" evidence="3">
    <location>
        <begin position="514"/>
        <end position="537"/>
    </location>
</feature>
<feature type="domain" description="K Homology" evidence="4">
    <location>
        <begin position="44"/>
        <end position="115"/>
    </location>
</feature>
<evidence type="ECO:0000313" key="5">
    <source>
        <dbReference type="EMBL" id="KAF0304521.1"/>
    </source>
</evidence>
<keyword evidence="6" id="KW-1185">Reference proteome</keyword>
<dbReference type="InterPro" id="IPR036612">
    <property type="entry name" value="KH_dom_type_1_sf"/>
</dbReference>
<protein>
    <submittedName>
        <fullName evidence="5">Insulin-like growth factor 2 mRNA-binding protein 3</fullName>
    </submittedName>
</protein>
<evidence type="ECO:0000256" key="2">
    <source>
        <dbReference type="PROSITE-ProRule" id="PRU00117"/>
    </source>
</evidence>
<dbReference type="SUPFAM" id="SSF54791">
    <property type="entry name" value="Eukaryotic type KH-domain (KH-domain type I)"/>
    <property type="match status" value="4"/>
</dbReference>
<dbReference type="CDD" id="cd22401">
    <property type="entry name" value="KH-I_IGF2BP_rpt2"/>
    <property type="match status" value="1"/>
</dbReference>
<feature type="compositionally biased region" description="Low complexity" evidence="3">
    <location>
        <begin position="306"/>
        <end position="341"/>
    </location>
</feature>
<evidence type="ECO:0000256" key="3">
    <source>
        <dbReference type="SAM" id="MobiDB-lite"/>
    </source>
</evidence>
<feature type="region of interest" description="Disordered" evidence="3">
    <location>
        <begin position="1"/>
        <end position="23"/>
    </location>
</feature>
<dbReference type="GO" id="GO:0010468">
    <property type="term" value="P:regulation of gene expression"/>
    <property type="evidence" value="ECO:0007669"/>
    <property type="project" value="UniProtKB-ARBA"/>
</dbReference>
<gene>
    <name evidence="5" type="primary">igf2bp3</name>
    <name evidence="5" type="ORF">FJT64_002714</name>
</gene>
<reference evidence="5 6" key="1">
    <citation type="submission" date="2019-07" db="EMBL/GenBank/DDBJ databases">
        <title>Draft genome assembly of a fouling barnacle, Amphibalanus amphitrite (Darwin, 1854): The first reference genome for Thecostraca.</title>
        <authorList>
            <person name="Kim W."/>
        </authorList>
    </citation>
    <scope>NUCLEOTIDE SEQUENCE [LARGE SCALE GENOMIC DNA]</scope>
    <source>
        <strain evidence="5">SNU_AA5</strain>
        <tissue evidence="5">Soma without cirri and trophi</tissue>
    </source>
</reference>
<dbReference type="InterPro" id="IPR004088">
    <property type="entry name" value="KH_dom_type_1"/>
</dbReference>
<feature type="domain" description="K Homology" evidence="4">
    <location>
        <begin position="124"/>
        <end position="197"/>
    </location>
</feature>
<dbReference type="Gene3D" id="3.30.1370.10">
    <property type="entry name" value="K Homology domain, type 1"/>
    <property type="match status" value="2"/>
</dbReference>
<feature type="compositionally biased region" description="Acidic residues" evidence="3">
    <location>
        <begin position="1"/>
        <end position="11"/>
    </location>
</feature>
<dbReference type="OrthoDB" id="752362at2759"/>
<dbReference type="AlphaFoldDB" id="A0A6A4WR08"/>
<dbReference type="GO" id="GO:0003723">
    <property type="term" value="F:RNA binding"/>
    <property type="evidence" value="ECO:0007669"/>
    <property type="project" value="UniProtKB-UniRule"/>
</dbReference>
<evidence type="ECO:0000313" key="6">
    <source>
        <dbReference type="Proteomes" id="UP000440578"/>
    </source>
</evidence>